<dbReference type="PROSITE" id="PS50929">
    <property type="entry name" value="ABC_TM1F"/>
    <property type="match status" value="1"/>
</dbReference>
<evidence type="ECO:0000313" key="10">
    <source>
        <dbReference type="EMBL" id="MDV7693878.1"/>
    </source>
</evidence>
<evidence type="ECO:0000256" key="3">
    <source>
        <dbReference type="ARBA" id="ARBA00022741"/>
    </source>
</evidence>
<comment type="subcellular location">
    <subcellularLocation>
        <location evidence="1">Cell membrane</location>
        <topology evidence="1">Multi-pass membrane protein</topology>
    </subcellularLocation>
</comment>
<protein>
    <submittedName>
        <fullName evidence="10">ATP-binding cassette domain-containing protein</fullName>
    </submittedName>
</protein>
<feature type="transmembrane region" description="Helical" evidence="7">
    <location>
        <begin position="54"/>
        <end position="73"/>
    </location>
</feature>
<dbReference type="GO" id="GO:0016887">
    <property type="term" value="F:ATP hydrolysis activity"/>
    <property type="evidence" value="ECO:0007669"/>
    <property type="project" value="InterPro"/>
</dbReference>
<keyword evidence="2 7" id="KW-0812">Transmembrane</keyword>
<proteinExistence type="predicted"/>
<name>A0AAP5WB62_9LACO</name>
<dbReference type="AlphaFoldDB" id="A0AAP5WB62"/>
<feature type="transmembrane region" description="Helical" evidence="7">
    <location>
        <begin position="12"/>
        <end position="34"/>
    </location>
</feature>
<dbReference type="InterPro" id="IPR039421">
    <property type="entry name" value="Type_1_exporter"/>
</dbReference>
<dbReference type="InterPro" id="IPR011527">
    <property type="entry name" value="ABC1_TM_dom"/>
</dbReference>
<dbReference type="InterPro" id="IPR027417">
    <property type="entry name" value="P-loop_NTPase"/>
</dbReference>
<keyword evidence="4 10" id="KW-0067">ATP-binding</keyword>
<evidence type="ECO:0000256" key="6">
    <source>
        <dbReference type="ARBA" id="ARBA00023136"/>
    </source>
</evidence>
<dbReference type="CDD" id="cd03228">
    <property type="entry name" value="ABCC_MRP_Like"/>
    <property type="match status" value="1"/>
</dbReference>
<dbReference type="RefSeq" id="WP_317762810.1">
    <property type="nucleotide sequence ID" value="NZ_WERX01000007.1"/>
</dbReference>
<evidence type="ECO:0000256" key="5">
    <source>
        <dbReference type="ARBA" id="ARBA00022989"/>
    </source>
</evidence>
<gene>
    <name evidence="10" type="ORF">GA842_03065</name>
</gene>
<evidence type="ECO:0000313" key="11">
    <source>
        <dbReference type="Proteomes" id="UP001275867"/>
    </source>
</evidence>
<dbReference type="Gene3D" id="1.20.1560.10">
    <property type="entry name" value="ABC transporter type 1, transmembrane domain"/>
    <property type="match status" value="1"/>
</dbReference>
<feature type="transmembrane region" description="Helical" evidence="7">
    <location>
        <begin position="264"/>
        <end position="289"/>
    </location>
</feature>
<dbReference type="SUPFAM" id="SSF52540">
    <property type="entry name" value="P-loop containing nucleoside triphosphate hydrolases"/>
    <property type="match status" value="1"/>
</dbReference>
<dbReference type="SUPFAM" id="SSF90123">
    <property type="entry name" value="ABC transporter transmembrane region"/>
    <property type="match status" value="1"/>
</dbReference>
<dbReference type="EMBL" id="WERX01000007">
    <property type="protein sequence ID" value="MDV7693878.1"/>
    <property type="molecule type" value="Genomic_DNA"/>
</dbReference>
<keyword evidence="5 7" id="KW-1133">Transmembrane helix</keyword>
<evidence type="ECO:0000259" key="9">
    <source>
        <dbReference type="PROSITE" id="PS50929"/>
    </source>
</evidence>
<evidence type="ECO:0000256" key="7">
    <source>
        <dbReference type="SAM" id="Phobius"/>
    </source>
</evidence>
<dbReference type="GO" id="GO:0005524">
    <property type="term" value="F:ATP binding"/>
    <property type="evidence" value="ECO:0007669"/>
    <property type="project" value="UniProtKB-KW"/>
</dbReference>
<organism evidence="10 11">
    <name type="scientific">Pediococcus parvulus</name>
    <dbReference type="NCBI Taxonomy" id="54062"/>
    <lineage>
        <taxon>Bacteria</taxon>
        <taxon>Bacillati</taxon>
        <taxon>Bacillota</taxon>
        <taxon>Bacilli</taxon>
        <taxon>Lactobacillales</taxon>
        <taxon>Lactobacillaceae</taxon>
        <taxon>Pediococcus</taxon>
    </lineage>
</organism>
<dbReference type="PROSITE" id="PS00211">
    <property type="entry name" value="ABC_TRANSPORTER_1"/>
    <property type="match status" value="1"/>
</dbReference>
<feature type="domain" description="ABC transmembrane type-1" evidence="9">
    <location>
        <begin position="14"/>
        <end position="293"/>
    </location>
</feature>
<dbReference type="Pfam" id="PF00005">
    <property type="entry name" value="ABC_tran"/>
    <property type="match status" value="1"/>
</dbReference>
<feature type="domain" description="ABC transporter" evidence="8">
    <location>
        <begin position="317"/>
        <end position="531"/>
    </location>
</feature>
<feature type="transmembrane region" description="Helical" evidence="7">
    <location>
        <begin position="240"/>
        <end position="258"/>
    </location>
</feature>
<accession>A0AAP5WB62</accession>
<keyword evidence="3" id="KW-0547">Nucleotide-binding</keyword>
<evidence type="ECO:0000256" key="1">
    <source>
        <dbReference type="ARBA" id="ARBA00004651"/>
    </source>
</evidence>
<dbReference type="SMART" id="SM00382">
    <property type="entry name" value="AAA"/>
    <property type="match status" value="1"/>
</dbReference>
<keyword evidence="6 7" id="KW-0472">Membrane</keyword>
<evidence type="ECO:0000256" key="2">
    <source>
        <dbReference type="ARBA" id="ARBA00022692"/>
    </source>
</evidence>
<evidence type="ECO:0000259" key="8">
    <source>
        <dbReference type="PROSITE" id="PS50893"/>
    </source>
</evidence>
<dbReference type="GO" id="GO:0005886">
    <property type="term" value="C:plasma membrane"/>
    <property type="evidence" value="ECO:0007669"/>
    <property type="project" value="UniProtKB-SubCell"/>
</dbReference>
<dbReference type="PANTHER" id="PTHR43394:SF1">
    <property type="entry name" value="ATP-BINDING CASSETTE SUB-FAMILY B MEMBER 10, MITOCHONDRIAL"/>
    <property type="match status" value="1"/>
</dbReference>
<dbReference type="Gene3D" id="3.40.50.300">
    <property type="entry name" value="P-loop containing nucleotide triphosphate hydrolases"/>
    <property type="match status" value="1"/>
</dbReference>
<dbReference type="PANTHER" id="PTHR43394">
    <property type="entry name" value="ATP-DEPENDENT PERMEASE MDL1, MITOCHONDRIAL"/>
    <property type="match status" value="1"/>
</dbReference>
<reference evidence="10" key="1">
    <citation type="submission" date="2019-10" db="EMBL/GenBank/DDBJ databases">
        <title>Malate fermentation in French cider.</title>
        <authorList>
            <person name="Cousin F.J."/>
            <person name="Medina Fernandez S."/>
            <person name="Misery B."/>
            <person name="Laplace J.-M."/>
            <person name="Cretenet M."/>
        </authorList>
    </citation>
    <scope>NUCLEOTIDE SEQUENCE</scope>
    <source>
        <strain evidence="10">UCMA15901</strain>
    </source>
</reference>
<dbReference type="InterPro" id="IPR017871">
    <property type="entry name" value="ABC_transporter-like_CS"/>
</dbReference>
<dbReference type="Proteomes" id="UP001275867">
    <property type="component" value="Unassembled WGS sequence"/>
</dbReference>
<dbReference type="PROSITE" id="PS50893">
    <property type="entry name" value="ABC_TRANSPORTER_2"/>
    <property type="match status" value="1"/>
</dbReference>
<dbReference type="Pfam" id="PF00664">
    <property type="entry name" value="ABC_membrane"/>
    <property type="match status" value="1"/>
</dbReference>
<dbReference type="InterPro" id="IPR003593">
    <property type="entry name" value="AAA+_ATPase"/>
</dbReference>
<sequence>MIKDFVSKKPALFIFNILLSVVSMGSSAIGSVIFAYSFNALNQRNLAKFVQMNFLFFAFSILSDVTTYLFCVYSKKMIQNYNHDLRYHYIQSLIKKTNFSEIDVNKHINALTNDLLLLSEKYLWGFLKMVNAVFKIGFSIFALFTFHWSLVLASMFFAALMLTAPEFFNKRLTKVTEDISLSNQKLISTLNDWLGGLYDLSWSQVTNKLWSIISPKATELEDSYIEEAKINSFVGEWSNIISNISTVSLTILASILYFNGLVPFGIVVNIGSFIFSIFTGLVTISNNIATHISGKPISKKYQEILYTVDNRRIEKNILLPNMSVKLCANNLSYRYKDKIIKYPDFNIKQGDKVALVGPSGVGKTTLINILSGELSDYSGEFTLNGQEIKDISLNSLHHLIGIVPQHSHLFRTTIAENVLLFDETLEDKLPDALNEVNLSAVVGNLQHGIDTVVGPNDEKLSGGELQRISLARALIRNKEFLIIDEGTSALDESNARDIVRRLLSKKSITLLMITHTSDRKLLSEFDQIIQLS</sequence>
<comment type="caution">
    <text evidence="10">The sequence shown here is derived from an EMBL/GenBank/DDBJ whole genome shotgun (WGS) entry which is preliminary data.</text>
</comment>
<evidence type="ECO:0000256" key="4">
    <source>
        <dbReference type="ARBA" id="ARBA00022840"/>
    </source>
</evidence>
<dbReference type="InterPro" id="IPR036640">
    <property type="entry name" value="ABC1_TM_sf"/>
</dbReference>
<dbReference type="InterPro" id="IPR003439">
    <property type="entry name" value="ABC_transporter-like_ATP-bd"/>
</dbReference>
<dbReference type="GO" id="GO:0015421">
    <property type="term" value="F:ABC-type oligopeptide transporter activity"/>
    <property type="evidence" value="ECO:0007669"/>
    <property type="project" value="TreeGrafter"/>
</dbReference>